<keyword evidence="4 10" id="KW-0812">Transmembrane</keyword>
<feature type="signal peptide" evidence="11">
    <location>
        <begin position="1"/>
        <end position="25"/>
    </location>
</feature>
<feature type="transmembrane region" description="Helical" evidence="10">
    <location>
        <begin position="411"/>
        <end position="433"/>
    </location>
</feature>
<evidence type="ECO:0000256" key="9">
    <source>
        <dbReference type="PROSITE-ProRule" id="PRU00433"/>
    </source>
</evidence>
<evidence type="ECO:0000256" key="2">
    <source>
        <dbReference type="ARBA" id="ARBA00008333"/>
    </source>
</evidence>
<evidence type="ECO:0000256" key="5">
    <source>
        <dbReference type="ARBA" id="ARBA00022723"/>
    </source>
</evidence>
<reference evidence="13 14" key="1">
    <citation type="submission" date="2023-07" db="EMBL/GenBank/DDBJ databases">
        <title>Identification of four novel Pseudomonas species associated with bacterial leaf spot of cucurbits.</title>
        <authorList>
            <person name="Fullem K.R."/>
        </authorList>
    </citation>
    <scope>NUCLEOTIDE SEQUENCE [LARGE SCALE GENOMIC DNA]</scope>
    <source>
        <strain evidence="13 14">KFB 138</strain>
    </source>
</reference>
<dbReference type="Proteomes" id="UP001223016">
    <property type="component" value="Unassembled WGS sequence"/>
</dbReference>
<keyword evidence="5 9" id="KW-0479">Metal-binding</keyword>
<dbReference type="PANTHER" id="PTHR31632">
    <property type="entry name" value="IRON TRANSPORTER FTH1"/>
    <property type="match status" value="1"/>
</dbReference>
<organism evidence="13 14">
    <name type="scientific">Pseudomonas serbiensis</name>
    <dbReference type="NCBI Taxonomy" id="3064350"/>
    <lineage>
        <taxon>Bacteria</taxon>
        <taxon>Pseudomonadati</taxon>
        <taxon>Pseudomonadota</taxon>
        <taxon>Gammaproteobacteria</taxon>
        <taxon>Pseudomonadales</taxon>
        <taxon>Pseudomonadaceae</taxon>
        <taxon>Pseudomonas</taxon>
    </lineage>
</organism>
<dbReference type="Pfam" id="PF13442">
    <property type="entry name" value="Cytochrome_CBB3"/>
    <property type="match status" value="1"/>
</dbReference>
<proteinExistence type="inferred from homology"/>
<keyword evidence="3 9" id="KW-0349">Heme</keyword>
<evidence type="ECO:0000313" key="13">
    <source>
        <dbReference type="EMBL" id="MDO7925769.1"/>
    </source>
</evidence>
<dbReference type="PANTHER" id="PTHR31632:SF2">
    <property type="entry name" value="PLASMA MEMBRANE IRON PERMEASE"/>
    <property type="match status" value="1"/>
</dbReference>
<dbReference type="EMBL" id="JAUQOO010000002">
    <property type="protein sequence ID" value="MDO7925769.1"/>
    <property type="molecule type" value="Genomic_DNA"/>
</dbReference>
<feature type="transmembrane region" description="Helical" evidence="10">
    <location>
        <begin position="445"/>
        <end position="462"/>
    </location>
</feature>
<name>A0ABT9CJV7_9PSED</name>
<feature type="transmembrane region" description="Helical" evidence="10">
    <location>
        <begin position="600"/>
        <end position="618"/>
    </location>
</feature>
<feature type="transmembrane region" description="Helical" evidence="10">
    <location>
        <begin position="374"/>
        <end position="399"/>
    </location>
</feature>
<comment type="caution">
    <text evidence="13">The sequence shown here is derived from an EMBL/GenBank/DDBJ whole genome shotgun (WGS) entry which is preliminary data.</text>
</comment>
<keyword evidence="8 10" id="KW-0472">Membrane</keyword>
<feature type="chain" id="PRO_5047493037" evidence="11">
    <location>
        <begin position="26"/>
        <end position="624"/>
    </location>
</feature>
<evidence type="ECO:0000259" key="12">
    <source>
        <dbReference type="PROSITE" id="PS51007"/>
    </source>
</evidence>
<evidence type="ECO:0000256" key="7">
    <source>
        <dbReference type="ARBA" id="ARBA00023004"/>
    </source>
</evidence>
<keyword evidence="7 9" id="KW-0408">Iron</keyword>
<accession>A0ABT9CJV7</accession>
<protein>
    <submittedName>
        <fullName evidence="13">Cytochrome c/FTR1 family iron permease</fullName>
    </submittedName>
</protein>
<evidence type="ECO:0000256" key="6">
    <source>
        <dbReference type="ARBA" id="ARBA00022989"/>
    </source>
</evidence>
<feature type="domain" description="Cytochrome c" evidence="12">
    <location>
        <begin position="131"/>
        <end position="219"/>
    </location>
</feature>
<keyword evidence="14" id="KW-1185">Reference proteome</keyword>
<feature type="transmembrane region" description="Helical" evidence="10">
    <location>
        <begin position="548"/>
        <end position="568"/>
    </location>
</feature>
<dbReference type="RefSeq" id="WP_304574123.1">
    <property type="nucleotide sequence ID" value="NZ_JAUQOO010000002.1"/>
</dbReference>
<keyword evidence="6 10" id="KW-1133">Transmembrane helix</keyword>
<dbReference type="Pfam" id="PF03239">
    <property type="entry name" value="FTR1"/>
    <property type="match status" value="1"/>
</dbReference>
<comment type="similarity">
    <text evidence="2">Belongs to the oxidase-dependent Fe transporter (OFeT) (TC 9.A.10.1) family.</text>
</comment>
<evidence type="ECO:0000256" key="11">
    <source>
        <dbReference type="SAM" id="SignalP"/>
    </source>
</evidence>
<sequence>MPPRSRFMAWLLLPLLALCSFGLLADPADGAAQALHLLDYIGADYPATVADGKVVDEPEYQEQVEFLGALQGLIVALPQRAERDALEQGVAALKEAVIKRQDGAFVARQARQLGARLAVAYEISQAPIITPDPARGAPLYAQNCSVCHGDTGAGDGPAGIGLTPAPANLRDAARLDRLSLYDIYNTLGLGITGTDMPAFADQLDDRQRWDIATYIASFSAQPVSTPAKTFNLADLARQTPAEVSAAEGPEAAATFRAQRAQPPQVQRGPAQLLDYTSTTLDKSLAAYSAGDHEQAYDLSVAAYLEGFELVESSLDNVDATVRKDTEKALMAYRQSLQDGLPLAQAAQKLEAAKAKLKESAALLGSDGLSVSLSYISGLLILLREGLEAILVLAAILAFLRNTGQQSAVRSVNAGWGLALLAGLATWALAAYVIDVSGAQRELLEGATALFASVMVLWLGVWMHDRRHADAWQDYVKSSLVGGGGRFGFAVLAFFSVYRELFEVILFYETLWLQAGPAGHNAVLAGGATALVLLVGLAWVILRGSAKLPLSLFFGINAALLCALSVVFAGHGVKALQEAGIFGTRPVPFFEFDWLGIHADAYSLSAQAVALLAIVVLYGRSRFKA</sequence>
<evidence type="ECO:0000256" key="10">
    <source>
        <dbReference type="SAM" id="Phobius"/>
    </source>
</evidence>
<dbReference type="InterPro" id="IPR036909">
    <property type="entry name" value="Cyt_c-like_dom_sf"/>
</dbReference>
<dbReference type="Gene3D" id="1.10.760.10">
    <property type="entry name" value="Cytochrome c-like domain"/>
    <property type="match status" value="1"/>
</dbReference>
<feature type="transmembrane region" description="Helical" evidence="10">
    <location>
        <begin position="517"/>
        <end position="541"/>
    </location>
</feature>
<dbReference type="InterPro" id="IPR004923">
    <property type="entry name" value="FTR1/Fip1/EfeU"/>
</dbReference>
<dbReference type="SUPFAM" id="SSF46626">
    <property type="entry name" value="Cytochrome c"/>
    <property type="match status" value="1"/>
</dbReference>
<dbReference type="PROSITE" id="PS51007">
    <property type="entry name" value="CYTC"/>
    <property type="match status" value="1"/>
</dbReference>
<evidence type="ECO:0000256" key="3">
    <source>
        <dbReference type="ARBA" id="ARBA00022617"/>
    </source>
</evidence>
<evidence type="ECO:0000313" key="14">
    <source>
        <dbReference type="Proteomes" id="UP001223016"/>
    </source>
</evidence>
<gene>
    <name evidence="13" type="ORF">Q6A51_03210</name>
</gene>
<keyword evidence="11" id="KW-0732">Signal</keyword>
<comment type="subcellular location">
    <subcellularLocation>
        <location evidence="1">Membrane</location>
        <topology evidence="1">Multi-pass membrane protein</topology>
    </subcellularLocation>
</comment>
<evidence type="ECO:0000256" key="4">
    <source>
        <dbReference type="ARBA" id="ARBA00022692"/>
    </source>
</evidence>
<evidence type="ECO:0000256" key="8">
    <source>
        <dbReference type="ARBA" id="ARBA00023136"/>
    </source>
</evidence>
<dbReference type="InterPro" id="IPR009056">
    <property type="entry name" value="Cyt_c-like_dom"/>
</dbReference>
<evidence type="ECO:0000256" key="1">
    <source>
        <dbReference type="ARBA" id="ARBA00004141"/>
    </source>
</evidence>
<feature type="transmembrane region" description="Helical" evidence="10">
    <location>
        <begin position="474"/>
        <end position="497"/>
    </location>
</feature>